<feature type="compositionally biased region" description="Basic and acidic residues" evidence="1">
    <location>
        <begin position="83"/>
        <end position="98"/>
    </location>
</feature>
<feature type="region of interest" description="Disordered" evidence="1">
    <location>
        <begin position="20"/>
        <end position="57"/>
    </location>
</feature>
<feature type="signal peptide" evidence="2">
    <location>
        <begin position="1"/>
        <end position="19"/>
    </location>
</feature>
<name>A0A931BL38_9BACT</name>
<evidence type="ECO:0000313" key="3">
    <source>
        <dbReference type="EMBL" id="MBF9141445.1"/>
    </source>
</evidence>
<sequence>MKKMLFSAAALLCTVAAMAQAPASASHAVKPATTRQHDADDERDGKAGAPANHGQTVSNVAQTTTLTGADKGAAVSAVARSGRGVDHATRSARGEHSHAGGGHLGGGHSAGSHGGGRGHGH</sequence>
<dbReference type="EMBL" id="JADQDP010000002">
    <property type="protein sequence ID" value="MBF9141445.1"/>
    <property type="molecule type" value="Genomic_DNA"/>
</dbReference>
<evidence type="ECO:0000256" key="1">
    <source>
        <dbReference type="SAM" id="MobiDB-lite"/>
    </source>
</evidence>
<accession>A0A931BL38</accession>
<protein>
    <submittedName>
        <fullName evidence="3">Uncharacterized protein</fullName>
    </submittedName>
</protein>
<evidence type="ECO:0000313" key="4">
    <source>
        <dbReference type="Proteomes" id="UP000645610"/>
    </source>
</evidence>
<feature type="compositionally biased region" description="Gly residues" evidence="1">
    <location>
        <begin position="99"/>
        <end position="115"/>
    </location>
</feature>
<dbReference type="Proteomes" id="UP000645610">
    <property type="component" value="Unassembled WGS sequence"/>
</dbReference>
<comment type="caution">
    <text evidence="3">The sequence shown here is derived from an EMBL/GenBank/DDBJ whole genome shotgun (WGS) entry which is preliminary data.</text>
</comment>
<feature type="region of interest" description="Disordered" evidence="1">
    <location>
        <begin position="71"/>
        <end position="121"/>
    </location>
</feature>
<feature type="chain" id="PRO_5037990799" evidence="2">
    <location>
        <begin position="20"/>
        <end position="121"/>
    </location>
</feature>
<dbReference type="RefSeq" id="WP_196285808.1">
    <property type="nucleotide sequence ID" value="NZ_JADQDP010000002.1"/>
</dbReference>
<proteinExistence type="predicted"/>
<keyword evidence="4" id="KW-1185">Reference proteome</keyword>
<reference evidence="3 4" key="1">
    <citation type="submission" date="2020-11" db="EMBL/GenBank/DDBJ databases">
        <authorList>
            <person name="Kim M.K."/>
        </authorList>
    </citation>
    <scope>NUCLEOTIDE SEQUENCE [LARGE SCALE GENOMIC DNA]</scope>
    <source>
        <strain evidence="3 4">BT439</strain>
    </source>
</reference>
<gene>
    <name evidence="3" type="ORF">I2I01_07350</name>
</gene>
<feature type="compositionally biased region" description="Basic and acidic residues" evidence="1">
    <location>
        <begin position="35"/>
        <end position="46"/>
    </location>
</feature>
<keyword evidence="2" id="KW-0732">Signal</keyword>
<organism evidence="3 4">
    <name type="scientific">Hymenobacter properus</name>
    <dbReference type="NCBI Taxonomy" id="2791026"/>
    <lineage>
        <taxon>Bacteria</taxon>
        <taxon>Pseudomonadati</taxon>
        <taxon>Bacteroidota</taxon>
        <taxon>Cytophagia</taxon>
        <taxon>Cytophagales</taxon>
        <taxon>Hymenobacteraceae</taxon>
        <taxon>Hymenobacter</taxon>
    </lineage>
</organism>
<evidence type="ECO:0000256" key="2">
    <source>
        <dbReference type="SAM" id="SignalP"/>
    </source>
</evidence>
<dbReference type="AlphaFoldDB" id="A0A931BL38"/>